<feature type="compositionally biased region" description="Polar residues" evidence="1">
    <location>
        <begin position="1"/>
        <end position="13"/>
    </location>
</feature>
<accession>A0ABD6F1I3</accession>
<protein>
    <submittedName>
        <fullName evidence="2">Uncharacterized protein</fullName>
    </submittedName>
</protein>
<organism evidence="2 3">
    <name type="scientific">Gnathostoma spinigerum</name>
    <dbReference type="NCBI Taxonomy" id="75299"/>
    <lineage>
        <taxon>Eukaryota</taxon>
        <taxon>Metazoa</taxon>
        <taxon>Ecdysozoa</taxon>
        <taxon>Nematoda</taxon>
        <taxon>Chromadorea</taxon>
        <taxon>Rhabditida</taxon>
        <taxon>Spirurina</taxon>
        <taxon>Gnathostomatomorpha</taxon>
        <taxon>Gnathostomatoidea</taxon>
        <taxon>Gnathostomatidae</taxon>
        <taxon>Gnathostoma</taxon>
    </lineage>
</organism>
<evidence type="ECO:0000313" key="3">
    <source>
        <dbReference type="Proteomes" id="UP001608902"/>
    </source>
</evidence>
<reference evidence="2 3" key="1">
    <citation type="submission" date="2024-08" db="EMBL/GenBank/DDBJ databases">
        <title>Gnathostoma spinigerum genome.</title>
        <authorList>
            <person name="Gonzalez-Bertolin B."/>
            <person name="Monzon S."/>
            <person name="Zaballos A."/>
            <person name="Jimenez P."/>
            <person name="Dekumyoy P."/>
            <person name="Varona S."/>
            <person name="Cuesta I."/>
            <person name="Sumanam S."/>
            <person name="Adisakwattana P."/>
            <person name="Gasser R.B."/>
            <person name="Hernandez-Gonzalez A."/>
            <person name="Young N.D."/>
            <person name="Perteguer M.J."/>
        </authorList>
    </citation>
    <scope>NUCLEOTIDE SEQUENCE [LARGE SCALE GENOMIC DNA]</scope>
    <source>
        <strain evidence="2">AL3</strain>
        <tissue evidence="2">Liver</tissue>
    </source>
</reference>
<feature type="region of interest" description="Disordered" evidence="1">
    <location>
        <begin position="1"/>
        <end position="24"/>
    </location>
</feature>
<evidence type="ECO:0000256" key="1">
    <source>
        <dbReference type="SAM" id="MobiDB-lite"/>
    </source>
</evidence>
<dbReference type="Proteomes" id="UP001608902">
    <property type="component" value="Unassembled WGS sequence"/>
</dbReference>
<keyword evidence="3" id="KW-1185">Reference proteome</keyword>
<proteinExistence type="predicted"/>
<gene>
    <name evidence="2" type="ORF">AB6A40_010317</name>
</gene>
<dbReference type="EMBL" id="JBGFUD010013008">
    <property type="protein sequence ID" value="MFH4983608.1"/>
    <property type="molecule type" value="Genomic_DNA"/>
</dbReference>
<dbReference type="AlphaFoldDB" id="A0ABD6F1I3"/>
<evidence type="ECO:0000313" key="2">
    <source>
        <dbReference type="EMBL" id="MFH4983608.1"/>
    </source>
</evidence>
<sequence length="118" mass="13748">MLLSNTAEKQQSIRGRGEDKKRPMTSWNIVGNKMNTTWSSTRNKCKLGVLSHSGTLHNIFIFDYFYRTLFICLFLCLKLKGAFYRLQFLFLKLAELKATSNDRSLLNLTTEVLSWNIF</sequence>
<comment type="caution">
    <text evidence="2">The sequence shown here is derived from an EMBL/GenBank/DDBJ whole genome shotgun (WGS) entry which is preliminary data.</text>
</comment>
<name>A0ABD6F1I3_9BILA</name>